<organism evidence="2 3">
    <name type="scientific">Brotaphodocola catenula</name>
    <dbReference type="NCBI Taxonomy" id="2885361"/>
    <lineage>
        <taxon>Bacteria</taxon>
        <taxon>Bacillati</taxon>
        <taxon>Bacillota</taxon>
        <taxon>Clostridia</taxon>
        <taxon>Lachnospirales</taxon>
        <taxon>Lachnospiraceae</taxon>
        <taxon>Brotaphodocola</taxon>
    </lineage>
</organism>
<evidence type="ECO:0000313" key="3">
    <source>
        <dbReference type="Proteomes" id="UP001198962"/>
    </source>
</evidence>
<evidence type="ECO:0000256" key="1">
    <source>
        <dbReference type="SAM" id="MobiDB-lite"/>
    </source>
</evidence>
<dbReference type="EMBL" id="JAJEPU010000007">
    <property type="protein sequence ID" value="MCC2163980.1"/>
    <property type="molecule type" value="Genomic_DNA"/>
</dbReference>
<gene>
    <name evidence="2" type="ORF">LKD32_03625</name>
</gene>
<feature type="region of interest" description="Disordered" evidence="1">
    <location>
        <begin position="27"/>
        <end position="65"/>
    </location>
</feature>
<feature type="compositionally biased region" description="Basic and acidic residues" evidence="1">
    <location>
        <begin position="51"/>
        <end position="65"/>
    </location>
</feature>
<dbReference type="RefSeq" id="WP_308450734.1">
    <property type="nucleotide sequence ID" value="NZ_JAJEPU010000007.1"/>
</dbReference>
<proteinExistence type="predicted"/>
<reference evidence="2" key="1">
    <citation type="submission" date="2021-10" db="EMBL/GenBank/DDBJ databases">
        <title>Anaerobic single-cell dispensing facilitates the cultivation of human gut bacteria.</title>
        <authorList>
            <person name="Afrizal A."/>
        </authorList>
    </citation>
    <scope>NUCLEOTIDE SEQUENCE</scope>
    <source>
        <strain evidence="2">CLA-AA-H274</strain>
    </source>
</reference>
<comment type="caution">
    <text evidence="2">The sequence shown here is derived from an EMBL/GenBank/DDBJ whole genome shotgun (WGS) entry which is preliminary data.</text>
</comment>
<dbReference type="AlphaFoldDB" id="A0AAE3DHH5"/>
<dbReference type="Proteomes" id="UP001198962">
    <property type="component" value="Unassembled WGS sequence"/>
</dbReference>
<evidence type="ECO:0000313" key="2">
    <source>
        <dbReference type="EMBL" id="MCC2163980.1"/>
    </source>
</evidence>
<accession>A0AAE3DHH5</accession>
<sequence length="362" mass="42861">MKVIEAIDPFRRLEQLLAQDQFELLLEEENEQKEEQEKQKNQGENQEEDHEQNQEKNQKEKREKQREKRRDLRLVYLMNDATESFLVFEHAVITGIYQADYEGELEASLECQEDAESPYILIVRQGDSVVTIFFRDLKFECHLYDYGQIGHFWVSGYEYLRQLEYRIAILRDKCEYLGEDFCTDEERKFASLAHFPPLNHTNYPAVPERYLVPQEEPWIPTEQAISVMEELAGEAGDRRFLYLLKVYRRHSGRMMARFLAMLLHTNAHAKVTDLLEAHLRRSAGVYPKRSFGKSADACFEAAMSKAKRRQEELEKQGVHSMILREEPFEIARDSIGFTAYLMIWKPGWINRRTEIEKWEGQC</sequence>
<keyword evidence="3" id="KW-1185">Reference proteome</keyword>
<dbReference type="InterPro" id="IPR024538">
    <property type="entry name" value="DUF3878"/>
</dbReference>
<protein>
    <submittedName>
        <fullName evidence="2">DUF3878 family protein</fullName>
    </submittedName>
</protein>
<dbReference type="Pfam" id="PF12994">
    <property type="entry name" value="DUF3878"/>
    <property type="match status" value="1"/>
</dbReference>
<name>A0AAE3DHH5_9FIRM</name>